<reference evidence="4" key="1">
    <citation type="journal article" date="2016" name="Sci. Rep.">
        <title>Molecular characterization of firefly nuptial gifts: a multi-omics approach sheds light on postcopulatory sexual selection.</title>
        <authorList>
            <person name="Al-Wathiqui N."/>
            <person name="Fallon T.R."/>
            <person name="South A."/>
            <person name="Weng J.K."/>
            <person name="Lewis S.M."/>
        </authorList>
    </citation>
    <scope>NUCLEOTIDE SEQUENCE</scope>
</reference>
<keyword evidence="2" id="KW-0560">Oxidoreductase</keyword>
<sequence length="249" mass="26743">MERWSDKVAVVTGASAGIGRGLAEHLVDCGLKVVGLARRKDKLNELADKLKGRKGTFIPVVADVTKESDVLNAFDWTTKNVGVVHILINNAGLARAKGLLDGETEAWREIFDTNLLALCVATREAIKIMRANGVDGHIVHMNSTGGHYVPNVPNVNVYCASKFGVTALTETLRQELNAVGSKIKVTSVSPGFVEAGVLENSELSATVKEVQMCPGLKIKDVCDAVEYVLATPPHVQVHEIILRAVGQQI</sequence>
<accession>A0A1Y1LDR2</accession>
<dbReference type="PANTHER" id="PTHR43115">
    <property type="entry name" value="DEHYDROGENASE/REDUCTASE SDR FAMILY MEMBER 11"/>
    <property type="match status" value="1"/>
</dbReference>
<dbReference type="PRINTS" id="PR00080">
    <property type="entry name" value="SDRFAMILY"/>
</dbReference>
<evidence type="ECO:0000313" key="4">
    <source>
        <dbReference type="EMBL" id="JAV70105.1"/>
    </source>
</evidence>
<organism evidence="4">
    <name type="scientific">Photinus pyralis</name>
    <name type="common">Common eastern firefly</name>
    <name type="synonym">Lampyris pyralis</name>
    <dbReference type="NCBI Taxonomy" id="7054"/>
    <lineage>
        <taxon>Eukaryota</taxon>
        <taxon>Metazoa</taxon>
        <taxon>Ecdysozoa</taxon>
        <taxon>Arthropoda</taxon>
        <taxon>Hexapoda</taxon>
        <taxon>Insecta</taxon>
        <taxon>Pterygota</taxon>
        <taxon>Neoptera</taxon>
        <taxon>Endopterygota</taxon>
        <taxon>Coleoptera</taxon>
        <taxon>Polyphaga</taxon>
        <taxon>Elateriformia</taxon>
        <taxon>Elateroidea</taxon>
        <taxon>Lampyridae</taxon>
        <taxon>Lampyrinae</taxon>
        <taxon>Photinus</taxon>
    </lineage>
</organism>
<evidence type="ECO:0000256" key="2">
    <source>
        <dbReference type="ARBA" id="ARBA00023002"/>
    </source>
</evidence>
<dbReference type="PANTHER" id="PTHR43115:SF4">
    <property type="entry name" value="DEHYDROGENASE_REDUCTASE SDR FAMILY MEMBER 11"/>
    <property type="match status" value="1"/>
</dbReference>
<proteinExistence type="inferred from homology"/>
<dbReference type="FunFam" id="3.40.50.720:FF:000047">
    <property type="entry name" value="NADP-dependent L-serine/L-allo-threonine dehydrogenase"/>
    <property type="match status" value="1"/>
</dbReference>
<comment type="similarity">
    <text evidence="1 3">Belongs to the short-chain dehydrogenases/reductases (SDR) family.</text>
</comment>
<protein>
    <recommendedName>
        <fullName evidence="5">Farnesol dehydrogenase-like</fullName>
    </recommendedName>
</protein>
<name>A0A1Y1LDR2_PHOPY</name>
<dbReference type="Pfam" id="PF00106">
    <property type="entry name" value="adh_short"/>
    <property type="match status" value="1"/>
</dbReference>
<evidence type="ECO:0000256" key="3">
    <source>
        <dbReference type="RuleBase" id="RU000363"/>
    </source>
</evidence>
<evidence type="ECO:0008006" key="5">
    <source>
        <dbReference type="Google" id="ProtNLM"/>
    </source>
</evidence>
<evidence type="ECO:0000256" key="1">
    <source>
        <dbReference type="ARBA" id="ARBA00006484"/>
    </source>
</evidence>
<dbReference type="AlphaFoldDB" id="A0A1Y1LDR2"/>
<dbReference type="InterPro" id="IPR002347">
    <property type="entry name" value="SDR_fam"/>
</dbReference>
<dbReference type="PRINTS" id="PR00081">
    <property type="entry name" value="GDHRDH"/>
</dbReference>
<dbReference type="Gene3D" id="3.40.50.720">
    <property type="entry name" value="NAD(P)-binding Rossmann-like Domain"/>
    <property type="match status" value="1"/>
</dbReference>
<dbReference type="InterPro" id="IPR036291">
    <property type="entry name" value="NAD(P)-bd_dom_sf"/>
</dbReference>
<dbReference type="SUPFAM" id="SSF51735">
    <property type="entry name" value="NAD(P)-binding Rossmann-fold domains"/>
    <property type="match status" value="1"/>
</dbReference>
<dbReference type="GO" id="GO:0016616">
    <property type="term" value="F:oxidoreductase activity, acting on the CH-OH group of donors, NAD or NADP as acceptor"/>
    <property type="evidence" value="ECO:0007669"/>
    <property type="project" value="UniProtKB-ARBA"/>
</dbReference>
<dbReference type="EMBL" id="GEZM01062035">
    <property type="protein sequence ID" value="JAV70105.1"/>
    <property type="molecule type" value="Transcribed_RNA"/>
</dbReference>